<reference evidence="2 3" key="2">
    <citation type="journal article" date="2009" name="PLoS ONE">
        <title>An integrated genetic and cytogenetic map of the cucumber genome.</title>
        <authorList>
            <person name="Ren Y."/>
            <person name="Zhang Z."/>
            <person name="Liu J."/>
            <person name="Staub J.E."/>
            <person name="Han Y."/>
            <person name="Cheng Z."/>
            <person name="Li X."/>
            <person name="Lu J."/>
            <person name="Miao H."/>
            <person name="Kang H."/>
            <person name="Xie B."/>
            <person name="Gu X."/>
            <person name="Wang X."/>
            <person name="Du Y."/>
            <person name="Jin W."/>
            <person name="Huang S."/>
        </authorList>
    </citation>
    <scope>NUCLEOTIDE SEQUENCE [LARGE SCALE GENOMIC DNA]</scope>
    <source>
        <strain evidence="3">cv. 9930</strain>
    </source>
</reference>
<protein>
    <submittedName>
        <fullName evidence="2">Uncharacterized protein</fullName>
    </submittedName>
</protein>
<name>A0A0A0KS19_CUCSA</name>
<dbReference type="Proteomes" id="UP000029981">
    <property type="component" value="Chromosome 5"/>
</dbReference>
<feature type="signal peptide" evidence="1">
    <location>
        <begin position="1"/>
        <end position="27"/>
    </location>
</feature>
<evidence type="ECO:0000256" key="1">
    <source>
        <dbReference type="SAM" id="SignalP"/>
    </source>
</evidence>
<reference evidence="2 3" key="4">
    <citation type="journal article" date="2011" name="BMC Genomics">
        <title>RNA-Seq improves annotation of protein-coding genes in the cucumber genome.</title>
        <authorList>
            <person name="Li Z."/>
            <person name="Zhang Z."/>
            <person name="Yan P."/>
            <person name="Huang S."/>
            <person name="Fei Z."/>
            <person name="Lin K."/>
        </authorList>
    </citation>
    <scope>NUCLEOTIDE SEQUENCE [LARGE SCALE GENOMIC DNA]</scope>
    <source>
        <strain evidence="3">cv. 9930</strain>
    </source>
</reference>
<dbReference type="AlphaFoldDB" id="A0A0A0KS19"/>
<dbReference type="EMBL" id="CM002926">
    <property type="protein sequence ID" value="KGN52393.1"/>
    <property type="molecule type" value="Genomic_DNA"/>
</dbReference>
<evidence type="ECO:0000313" key="3">
    <source>
        <dbReference type="Proteomes" id="UP000029981"/>
    </source>
</evidence>
<proteinExistence type="predicted"/>
<sequence length="83" mass="9073">MDLRKCLGMVLIWVACLLVSMATEAEAQSYGSSDAPEALHSHSMLFKDCLSSLMDNDLPVILYCNVEFLVVSTLSVFEVPVSS</sequence>
<reference evidence="2 3" key="3">
    <citation type="journal article" date="2010" name="BMC Genomics">
        <title>Transcriptome sequencing and comparative analysis of cucumber flowers with different sex types.</title>
        <authorList>
            <person name="Guo S."/>
            <person name="Zheng Y."/>
            <person name="Joung J.G."/>
            <person name="Liu S."/>
            <person name="Zhang Z."/>
            <person name="Crasta O.R."/>
            <person name="Sobral B.W."/>
            <person name="Xu Y."/>
            <person name="Huang S."/>
            <person name="Fei Z."/>
        </authorList>
    </citation>
    <scope>NUCLEOTIDE SEQUENCE [LARGE SCALE GENOMIC DNA]</scope>
    <source>
        <strain evidence="3">cv. 9930</strain>
    </source>
</reference>
<gene>
    <name evidence="2" type="ORF">Csa_5G630950</name>
</gene>
<keyword evidence="3" id="KW-1185">Reference proteome</keyword>
<dbReference type="PROSITE" id="PS51257">
    <property type="entry name" value="PROKAR_LIPOPROTEIN"/>
    <property type="match status" value="1"/>
</dbReference>
<accession>A0A0A0KS19</accession>
<feature type="chain" id="PRO_5001965491" evidence="1">
    <location>
        <begin position="28"/>
        <end position="83"/>
    </location>
</feature>
<reference evidence="2 3" key="1">
    <citation type="journal article" date="2009" name="Nat. Genet.">
        <title>The genome of the cucumber, Cucumis sativus L.</title>
        <authorList>
            <person name="Huang S."/>
            <person name="Li R."/>
            <person name="Zhang Z."/>
            <person name="Li L."/>
            <person name="Gu X."/>
            <person name="Fan W."/>
            <person name="Lucas W.J."/>
            <person name="Wang X."/>
            <person name="Xie B."/>
            <person name="Ni P."/>
            <person name="Ren Y."/>
            <person name="Zhu H."/>
            <person name="Li J."/>
            <person name="Lin K."/>
            <person name="Jin W."/>
            <person name="Fei Z."/>
            <person name="Li G."/>
            <person name="Staub J."/>
            <person name="Kilian A."/>
            <person name="van der Vossen E.A."/>
            <person name="Wu Y."/>
            <person name="Guo J."/>
            <person name="He J."/>
            <person name="Jia Z."/>
            <person name="Ren Y."/>
            <person name="Tian G."/>
            <person name="Lu Y."/>
            <person name="Ruan J."/>
            <person name="Qian W."/>
            <person name="Wang M."/>
            <person name="Huang Q."/>
            <person name="Li B."/>
            <person name="Xuan Z."/>
            <person name="Cao J."/>
            <person name="Asan"/>
            <person name="Wu Z."/>
            <person name="Zhang J."/>
            <person name="Cai Q."/>
            <person name="Bai Y."/>
            <person name="Zhao B."/>
            <person name="Han Y."/>
            <person name="Li Y."/>
            <person name="Li X."/>
            <person name="Wang S."/>
            <person name="Shi Q."/>
            <person name="Liu S."/>
            <person name="Cho W.K."/>
            <person name="Kim J.Y."/>
            <person name="Xu Y."/>
            <person name="Heller-Uszynska K."/>
            <person name="Miao H."/>
            <person name="Cheng Z."/>
            <person name="Zhang S."/>
            <person name="Wu J."/>
            <person name="Yang Y."/>
            <person name="Kang H."/>
            <person name="Li M."/>
            <person name="Liang H."/>
            <person name="Ren X."/>
            <person name="Shi Z."/>
            <person name="Wen M."/>
            <person name="Jian M."/>
            <person name="Yang H."/>
            <person name="Zhang G."/>
            <person name="Yang Z."/>
            <person name="Chen R."/>
            <person name="Liu S."/>
            <person name="Li J."/>
            <person name="Ma L."/>
            <person name="Liu H."/>
            <person name="Zhou Y."/>
            <person name="Zhao J."/>
            <person name="Fang X."/>
            <person name="Li G."/>
            <person name="Fang L."/>
            <person name="Li Y."/>
            <person name="Liu D."/>
            <person name="Zheng H."/>
            <person name="Zhang Y."/>
            <person name="Qin N."/>
            <person name="Li Z."/>
            <person name="Yang G."/>
            <person name="Yang S."/>
            <person name="Bolund L."/>
            <person name="Kristiansen K."/>
            <person name="Zheng H."/>
            <person name="Li S."/>
            <person name="Zhang X."/>
            <person name="Yang H."/>
            <person name="Wang J."/>
            <person name="Sun R."/>
            <person name="Zhang B."/>
            <person name="Jiang S."/>
            <person name="Wang J."/>
            <person name="Du Y."/>
            <person name="Li S."/>
        </authorList>
    </citation>
    <scope>NUCLEOTIDE SEQUENCE [LARGE SCALE GENOMIC DNA]</scope>
    <source>
        <strain evidence="3">cv. 9930</strain>
    </source>
</reference>
<keyword evidence="1" id="KW-0732">Signal</keyword>
<dbReference type="Gramene" id="KGN52393">
    <property type="protein sequence ID" value="KGN52393"/>
    <property type="gene ID" value="Csa_5G630950"/>
</dbReference>
<organism evidence="2 3">
    <name type="scientific">Cucumis sativus</name>
    <name type="common">Cucumber</name>
    <dbReference type="NCBI Taxonomy" id="3659"/>
    <lineage>
        <taxon>Eukaryota</taxon>
        <taxon>Viridiplantae</taxon>
        <taxon>Streptophyta</taxon>
        <taxon>Embryophyta</taxon>
        <taxon>Tracheophyta</taxon>
        <taxon>Spermatophyta</taxon>
        <taxon>Magnoliopsida</taxon>
        <taxon>eudicotyledons</taxon>
        <taxon>Gunneridae</taxon>
        <taxon>Pentapetalae</taxon>
        <taxon>rosids</taxon>
        <taxon>fabids</taxon>
        <taxon>Cucurbitales</taxon>
        <taxon>Cucurbitaceae</taxon>
        <taxon>Benincaseae</taxon>
        <taxon>Cucumis</taxon>
    </lineage>
</organism>
<evidence type="ECO:0000313" key="2">
    <source>
        <dbReference type="EMBL" id="KGN52393.1"/>
    </source>
</evidence>